<dbReference type="AlphaFoldDB" id="A0A9Q0FY70"/>
<dbReference type="InterPro" id="IPR022059">
    <property type="entry name" value="DUF3615"/>
</dbReference>
<sequence>MILLPLNVVPSDFYTRYDEERTAAAGGPPLPLYTPENPHPDYVLQQEVIREAEERLASRPPAYSRPWKMAVPENVEIVRKMDWEKFYREFGEDYALSGSFNLKRYDKEGNPHFRPEVFMEASTIDVEYYNRTHLGFEVELVEPVKGKKIMRHYGGWEHFNFHAKSKNPDAADQTARLFFGERYLGKREFTPYGFPAGCVGESHVEESHITICIDLEERNTIYRPPRDVHFKRPHLDALLPPHLPLRRCNFCEQGCHPLDGVVHPSHEGFLRFPRFPWANHPPGRQSPWGWHPPATVYRSSSEFTPYGIPDGCVGEPQITICVDLEERNTTYKPPHPLDARFKRPRPDAPPPLLDTRFKPPHLDARSNFCYVGCHRLDDIIHPLLLEGFVRFPRVFHSPGSQSPWG</sequence>
<feature type="domain" description="DUF3615" evidence="2">
    <location>
        <begin position="128"/>
        <end position="254"/>
    </location>
</feature>
<accession>A0A9Q0FY70</accession>
<evidence type="ECO:0000313" key="4">
    <source>
        <dbReference type="Proteomes" id="UP001141552"/>
    </source>
</evidence>
<reference evidence="3" key="2">
    <citation type="journal article" date="2023" name="Plants (Basel)">
        <title>Annotation of the Turnera subulata (Passifloraceae) Draft Genome Reveals the S-Locus Evolved after the Divergence of Turneroideae from Passifloroideae in a Stepwise Manner.</title>
        <authorList>
            <person name="Henning P.M."/>
            <person name="Roalson E.H."/>
            <person name="Mir W."/>
            <person name="McCubbin A.G."/>
            <person name="Shore J.S."/>
        </authorList>
    </citation>
    <scope>NUCLEOTIDE SEQUENCE</scope>
    <source>
        <strain evidence="3">F60SS</strain>
    </source>
</reference>
<dbReference type="Proteomes" id="UP001141552">
    <property type="component" value="Unassembled WGS sequence"/>
</dbReference>
<evidence type="ECO:0000256" key="1">
    <source>
        <dbReference type="SAM" id="MobiDB-lite"/>
    </source>
</evidence>
<protein>
    <recommendedName>
        <fullName evidence="2">DUF3615 domain-containing protein</fullName>
    </recommendedName>
</protein>
<comment type="caution">
    <text evidence="3">The sequence shown here is derived from an EMBL/GenBank/DDBJ whole genome shotgun (WGS) entry which is preliminary data.</text>
</comment>
<reference evidence="3" key="1">
    <citation type="submission" date="2022-02" db="EMBL/GenBank/DDBJ databases">
        <authorList>
            <person name="Henning P.M."/>
            <person name="McCubbin A.G."/>
            <person name="Shore J.S."/>
        </authorList>
    </citation>
    <scope>NUCLEOTIDE SEQUENCE</scope>
    <source>
        <strain evidence="3">F60SS</strain>
        <tissue evidence="3">Leaves</tissue>
    </source>
</reference>
<evidence type="ECO:0000259" key="2">
    <source>
        <dbReference type="Pfam" id="PF12274"/>
    </source>
</evidence>
<proteinExistence type="predicted"/>
<organism evidence="3 4">
    <name type="scientific">Turnera subulata</name>
    <dbReference type="NCBI Taxonomy" id="218843"/>
    <lineage>
        <taxon>Eukaryota</taxon>
        <taxon>Viridiplantae</taxon>
        <taxon>Streptophyta</taxon>
        <taxon>Embryophyta</taxon>
        <taxon>Tracheophyta</taxon>
        <taxon>Spermatophyta</taxon>
        <taxon>Magnoliopsida</taxon>
        <taxon>eudicotyledons</taxon>
        <taxon>Gunneridae</taxon>
        <taxon>Pentapetalae</taxon>
        <taxon>rosids</taxon>
        <taxon>fabids</taxon>
        <taxon>Malpighiales</taxon>
        <taxon>Passifloraceae</taxon>
        <taxon>Turnera</taxon>
    </lineage>
</organism>
<feature type="region of interest" description="Disordered" evidence="1">
    <location>
        <begin position="332"/>
        <end position="356"/>
    </location>
</feature>
<name>A0A9Q0FY70_9ROSI</name>
<evidence type="ECO:0000313" key="3">
    <source>
        <dbReference type="EMBL" id="KAJ4838506.1"/>
    </source>
</evidence>
<gene>
    <name evidence="3" type="ORF">Tsubulata_030467</name>
</gene>
<keyword evidence="4" id="KW-1185">Reference proteome</keyword>
<dbReference type="EMBL" id="JAKUCV010003536">
    <property type="protein sequence ID" value="KAJ4838506.1"/>
    <property type="molecule type" value="Genomic_DNA"/>
</dbReference>
<dbReference type="Pfam" id="PF12274">
    <property type="entry name" value="DUF3615"/>
    <property type="match status" value="1"/>
</dbReference>
<feature type="compositionally biased region" description="Basic and acidic residues" evidence="1">
    <location>
        <begin position="332"/>
        <end position="346"/>
    </location>
</feature>